<evidence type="ECO:0000313" key="3">
    <source>
        <dbReference type="Proteomes" id="UP001152622"/>
    </source>
</evidence>
<proteinExistence type="predicted"/>
<dbReference type="SUPFAM" id="SSF48726">
    <property type="entry name" value="Immunoglobulin"/>
    <property type="match status" value="1"/>
</dbReference>
<evidence type="ECO:0000259" key="1">
    <source>
        <dbReference type="SMART" id="SM00409"/>
    </source>
</evidence>
<dbReference type="OrthoDB" id="8836910at2759"/>
<dbReference type="InterPro" id="IPR013106">
    <property type="entry name" value="Ig_V-set"/>
</dbReference>
<keyword evidence="3" id="KW-1185">Reference proteome</keyword>
<sequence length="137" mass="14883">MRTCSVTDPRLSDNPPPSSALDPLLAAAAPDLPLVIYASLGHSVTLPCGGEPSRDVEWYFKQRGRSQWYLVAKLQAGALSPGRGFQERVQSFHGEKPGNYSIAISPVVYTNLGIYQCQYTDGTFISNVTLDILGHLS</sequence>
<dbReference type="InterPro" id="IPR036179">
    <property type="entry name" value="Ig-like_dom_sf"/>
</dbReference>
<organism evidence="2 3">
    <name type="scientific">Synaphobranchus kaupii</name>
    <name type="common">Kaup's arrowtooth eel</name>
    <dbReference type="NCBI Taxonomy" id="118154"/>
    <lineage>
        <taxon>Eukaryota</taxon>
        <taxon>Metazoa</taxon>
        <taxon>Chordata</taxon>
        <taxon>Craniata</taxon>
        <taxon>Vertebrata</taxon>
        <taxon>Euteleostomi</taxon>
        <taxon>Actinopterygii</taxon>
        <taxon>Neopterygii</taxon>
        <taxon>Teleostei</taxon>
        <taxon>Anguilliformes</taxon>
        <taxon>Synaphobranchidae</taxon>
        <taxon>Synaphobranchus</taxon>
    </lineage>
</organism>
<reference evidence="2" key="1">
    <citation type="journal article" date="2023" name="Science">
        <title>Genome structures resolve the early diversification of teleost fishes.</title>
        <authorList>
            <person name="Parey E."/>
            <person name="Louis A."/>
            <person name="Montfort J."/>
            <person name="Bouchez O."/>
            <person name="Roques C."/>
            <person name="Iampietro C."/>
            <person name="Lluch J."/>
            <person name="Castinel A."/>
            <person name="Donnadieu C."/>
            <person name="Desvignes T."/>
            <person name="Floi Bucao C."/>
            <person name="Jouanno E."/>
            <person name="Wen M."/>
            <person name="Mejri S."/>
            <person name="Dirks R."/>
            <person name="Jansen H."/>
            <person name="Henkel C."/>
            <person name="Chen W.J."/>
            <person name="Zahm M."/>
            <person name="Cabau C."/>
            <person name="Klopp C."/>
            <person name="Thompson A.W."/>
            <person name="Robinson-Rechavi M."/>
            <person name="Braasch I."/>
            <person name="Lecointre G."/>
            <person name="Bobe J."/>
            <person name="Postlethwait J.H."/>
            <person name="Berthelot C."/>
            <person name="Roest Crollius H."/>
            <person name="Guiguen Y."/>
        </authorList>
    </citation>
    <scope>NUCLEOTIDE SEQUENCE</scope>
    <source>
        <strain evidence="2">WJC10195</strain>
    </source>
</reference>
<feature type="domain" description="Immunoglobulin" evidence="1">
    <location>
        <begin position="33"/>
        <end position="133"/>
    </location>
</feature>
<gene>
    <name evidence="2" type="ORF">SKAU_G00344990</name>
</gene>
<dbReference type="SMART" id="SM00409">
    <property type="entry name" value="IG"/>
    <property type="match status" value="1"/>
</dbReference>
<dbReference type="EMBL" id="JAINUF010000016">
    <property type="protein sequence ID" value="KAJ8339866.1"/>
    <property type="molecule type" value="Genomic_DNA"/>
</dbReference>
<protein>
    <recommendedName>
        <fullName evidence="1">Immunoglobulin domain-containing protein</fullName>
    </recommendedName>
</protein>
<dbReference type="InterPro" id="IPR013783">
    <property type="entry name" value="Ig-like_fold"/>
</dbReference>
<dbReference type="AlphaFoldDB" id="A0A9Q1EJ99"/>
<evidence type="ECO:0000313" key="2">
    <source>
        <dbReference type="EMBL" id="KAJ8339866.1"/>
    </source>
</evidence>
<accession>A0A9Q1EJ99</accession>
<name>A0A9Q1EJ99_SYNKA</name>
<dbReference type="Pfam" id="PF07686">
    <property type="entry name" value="V-set"/>
    <property type="match status" value="1"/>
</dbReference>
<dbReference type="Proteomes" id="UP001152622">
    <property type="component" value="Chromosome 16"/>
</dbReference>
<dbReference type="Gene3D" id="2.60.40.10">
    <property type="entry name" value="Immunoglobulins"/>
    <property type="match status" value="1"/>
</dbReference>
<dbReference type="InterPro" id="IPR003599">
    <property type="entry name" value="Ig_sub"/>
</dbReference>
<comment type="caution">
    <text evidence="2">The sequence shown here is derived from an EMBL/GenBank/DDBJ whole genome shotgun (WGS) entry which is preliminary data.</text>
</comment>